<dbReference type="EMBL" id="KL584790">
    <property type="protein sequence ID" value="KEQ90462.1"/>
    <property type="molecule type" value="Genomic_DNA"/>
</dbReference>
<dbReference type="OrthoDB" id="10266999at2759"/>
<dbReference type="OMA" id="WPPWGRQ"/>
<dbReference type="SUPFAM" id="SSF48097">
    <property type="entry name" value="Regulator of G-protein signaling, RGS"/>
    <property type="match status" value="1"/>
</dbReference>
<dbReference type="Gene3D" id="1.10.167.10">
    <property type="entry name" value="Regulator of G-protein Signalling 4, domain 2"/>
    <property type="match status" value="1"/>
</dbReference>
<evidence type="ECO:0000313" key="3">
    <source>
        <dbReference type="Proteomes" id="UP000030641"/>
    </source>
</evidence>
<dbReference type="HOGENOM" id="CLU_1315178_0_0_1"/>
<dbReference type="GeneID" id="25367831"/>
<dbReference type="Proteomes" id="UP000030641">
    <property type="component" value="Unassembled WGS sequence"/>
</dbReference>
<dbReference type="InParanoid" id="A0A074Y8C0"/>
<accession>A0A074Y8C0</accession>
<dbReference type="PROSITE" id="PS50132">
    <property type="entry name" value="RGS"/>
    <property type="match status" value="1"/>
</dbReference>
<dbReference type="RefSeq" id="XP_013338959.1">
    <property type="nucleotide sequence ID" value="XM_013483505.1"/>
</dbReference>
<dbReference type="InterPro" id="IPR044926">
    <property type="entry name" value="RGS_subdomain_2"/>
</dbReference>
<dbReference type="InterPro" id="IPR016137">
    <property type="entry name" value="RGS"/>
</dbReference>
<protein>
    <recommendedName>
        <fullName evidence="1">RGS domain-containing protein</fullName>
    </recommendedName>
</protein>
<evidence type="ECO:0000259" key="1">
    <source>
        <dbReference type="PROSITE" id="PS50132"/>
    </source>
</evidence>
<proteinExistence type="predicted"/>
<feature type="domain" description="RGS" evidence="1">
    <location>
        <begin position="22"/>
        <end position="133"/>
    </location>
</feature>
<name>A0A074Y8C0_AURSE</name>
<reference evidence="2 3" key="1">
    <citation type="journal article" date="2014" name="BMC Genomics">
        <title>Genome sequencing of four Aureobasidium pullulans varieties: biotechnological potential, stress tolerance, and description of new species.</title>
        <authorList>
            <person name="Gostin Ar C."/>
            <person name="Ohm R.A."/>
            <person name="Kogej T."/>
            <person name="Sonjak S."/>
            <person name="Turk M."/>
            <person name="Zajc J."/>
            <person name="Zalar P."/>
            <person name="Grube M."/>
            <person name="Sun H."/>
            <person name="Han J."/>
            <person name="Sharma A."/>
            <person name="Chiniquy J."/>
            <person name="Ngan C.Y."/>
            <person name="Lipzen A."/>
            <person name="Barry K."/>
            <person name="Grigoriev I.V."/>
            <person name="Gunde-Cimerman N."/>
        </authorList>
    </citation>
    <scope>NUCLEOTIDE SEQUENCE [LARGE SCALE GENOMIC DNA]</scope>
    <source>
        <strain evidence="2 3">EXF-2481</strain>
    </source>
</reference>
<gene>
    <name evidence="2" type="ORF">AUEXF2481DRAFT_45020</name>
</gene>
<organism evidence="2 3">
    <name type="scientific">Aureobasidium subglaciale (strain EXF-2481)</name>
    <name type="common">Aureobasidium pullulans var. subglaciale</name>
    <dbReference type="NCBI Taxonomy" id="1043005"/>
    <lineage>
        <taxon>Eukaryota</taxon>
        <taxon>Fungi</taxon>
        <taxon>Dikarya</taxon>
        <taxon>Ascomycota</taxon>
        <taxon>Pezizomycotina</taxon>
        <taxon>Dothideomycetes</taxon>
        <taxon>Dothideomycetidae</taxon>
        <taxon>Dothideales</taxon>
        <taxon>Saccotheciaceae</taxon>
        <taxon>Aureobasidium</taxon>
    </lineage>
</organism>
<dbReference type="InterPro" id="IPR036305">
    <property type="entry name" value="RGS_sf"/>
</dbReference>
<keyword evidence="3" id="KW-1185">Reference proteome</keyword>
<dbReference type="Pfam" id="PF00615">
    <property type="entry name" value="RGS"/>
    <property type="match status" value="1"/>
</dbReference>
<sequence>MTVQMEDVLAERLPMFWTQASFIEYFSDHYCLEMLQFALAAAQYKERYENALSASSRKLSLPSRDLQDLMHSWVSLVDTYLLPGSECEVNLPSQIRDPILRVRLQKRAADPQVLEPAIQATWEMMEGLVLSSFRREVPPQTCLVEGSYMPCHYDIPSMHTGSEKGCGARLLRTLQSAGRRTRTVFGALFDLFARHHVSRSREHARRSSC</sequence>
<evidence type="ECO:0000313" key="2">
    <source>
        <dbReference type="EMBL" id="KEQ90462.1"/>
    </source>
</evidence>
<dbReference type="AlphaFoldDB" id="A0A074Y8C0"/>
<dbReference type="CDD" id="cd07440">
    <property type="entry name" value="RGS"/>
    <property type="match status" value="1"/>
</dbReference>